<reference evidence="1 2" key="1">
    <citation type="submission" date="2015-11" db="EMBL/GenBank/DDBJ databases">
        <authorList>
            <person name="Lee I.Y."/>
            <person name="Guerrero C.A."/>
            <person name="Bowman C.A."/>
            <person name="Russell D.A."/>
            <person name="Pope W.H."/>
            <person name="Jacobs-Sera D."/>
            <person name="Hendrix R.W."/>
            <person name="Hatfull G.F."/>
        </authorList>
    </citation>
    <scope>NUCLEOTIDE SEQUENCE [LARGE SCALE GENOMIC DNA]</scope>
</reference>
<organism evidence="1 2">
    <name type="scientific">Arthrobacter phage TaeYoung</name>
    <dbReference type="NCBI Taxonomy" id="1772318"/>
    <lineage>
        <taxon>Viruses</taxon>
        <taxon>Duplodnaviria</taxon>
        <taxon>Heunggongvirae</taxon>
        <taxon>Uroviricota</taxon>
        <taxon>Caudoviricetes</taxon>
        <taxon>Berryhillviridae</taxon>
        <taxon>Marthavirus</taxon>
        <taxon>Marthavirus martha</taxon>
    </lineage>
</organism>
<accession>A0A0U4KB35</accession>
<sequence>MKLFGWWKFKVSEEEREHTQRAMLEAERVAQLAESLHTEAKVVGARQRLLRQDNHFGRSLDHIFKGAQ</sequence>
<dbReference type="EMBL" id="KU160668">
    <property type="protein sequence ID" value="ALY10483.1"/>
    <property type="molecule type" value="Genomic_DNA"/>
</dbReference>
<dbReference type="InterPro" id="IPR056037">
    <property type="entry name" value="DUF7620"/>
</dbReference>
<proteinExistence type="predicted"/>
<protein>
    <submittedName>
        <fullName evidence="1">Uncharacterized protein</fullName>
    </submittedName>
</protein>
<gene>
    <name evidence="1" type="primary">26</name>
    <name evidence="1" type="ORF">TAEYOUNG_26</name>
</gene>
<evidence type="ECO:0000313" key="2">
    <source>
        <dbReference type="Proteomes" id="UP000221143"/>
    </source>
</evidence>
<evidence type="ECO:0000313" key="1">
    <source>
        <dbReference type="EMBL" id="ALY10483.1"/>
    </source>
</evidence>
<dbReference type="Proteomes" id="UP000221143">
    <property type="component" value="Segment"/>
</dbReference>
<dbReference type="Pfam" id="PF24596">
    <property type="entry name" value="DUF7620"/>
    <property type="match status" value="1"/>
</dbReference>
<name>A0A0U4KB35_9CAUD</name>